<dbReference type="InterPro" id="IPR003661">
    <property type="entry name" value="HisK_dim/P_dom"/>
</dbReference>
<dbReference type="EC" id="2.7.13.3" evidence="3"/>
<dbReference type="InterPro" id="IPR004358">
    <property type="entry name" value="Sig_transdc_His_kin-like_C"/>
</dbReference>
<dbReference type="SMART" id="SM00304">
    <property type="entry name" value="HAMP"/>
    <property type="match status" value="1"/>
</dbReference>
<evidence type="ECO:0000313" key="12">
    <source>
        <dbReference type="EMBL" id="AKF11535.1"/>
    </source>
</evidence>
<comment type="catalytic activity">
    <reaction evidence="1">
        <text>ATP + protein L-histidine = ADP + protein N-phospho-L-histidine.</text>
        <dbReference type="EC" id="2.7.13.3"/>
    </reaction>
</comment>
<feature type="domain" description="HAMP" evidence="11">
    <location>
        <begin position="195"/>
        <end position="247"/>
    </location>
</feature>
<dbReference type="GO" id="GO:0034220">
    <property type="term" value="P:monoatomic ion transmembrane transport"/>
    <property type="evidence" value="ECO:0007669"/>
    <property type="project" value="UniProtKB-KW"/>
</dbReference>
<feature type="domain" description="Histidine kinase" evidence="10">
    <location>
        <begin position="255"/>
        <end position="478"/>
    </location>
</feature>
<evidence type="ECO:0000313" key="13">
    <source>
        <dbReference type="Proteomes" id="UP000034883"/>
    </source>
</evidence>
<keyword evidence="12" id="KW-0407">Ion channel</keyword>
<evidence type="ECO:0000259" key="10">
    <source>
        <dbReference type="PROSITE" id="PS50109"/>
    </source>
</evidence>
<dbReference type="CDD" id="cd00075">
    <property type="entry name" value="HATPase"/>
    <property type="match status" value="1"/>
</dbReference>
<accession>A0A0F6YPJ1</accession>
<dbReference type="Gene3D" id="3.30.565.10">
    <property type="entry name" value="Histidine kinase-like ATPase, C-terminal domain"/>
    <property type="match status" value="1"/>
</dbReference>
<dbReference type="OrthoDB" id="5484264at2"/>
<proteinExistence type="predicted"/>
<dbReference type="GO" id="GO:0000155">
    <property type="term" value="F:phosphorelay sensor kinase activity"/>
    <property type="evidence" value="ECO:0007669"/>
    <property type="project" value="InterPro"/>
</dbReference>
<dbReference type="InterPro" id="IPR003660">
    <property type="entry name" value="HAMP_dom"/>
</dbReference>
<dbReference type="STRING" id="927083.DB32_008684"/>
<comment type="subcellular location">
    <subcellularLocation>
        <location evidence="2">Cell membrane</location>
        <topology evidence="2">Multi-pass membrane protein</topology>
    </subcellularLocation>
</comment>
<keyword evidence="12" id="KW-0406">Ion transport</keyword>
<name>A0A0F6YPJ1_9BACT</name>
<evidence type="ECO:0000256" key="1">
    <source>
        <dbReference type="ARBA" id="ARBA00000085"/>
    </source>
</evidence>
<dbReference type="InterPro" id="IPR003594">
    <property type="entry name" value="HATPase_dom"/>
</dbReference>
<evidence type="ECO:0000256" key="8">
    <source>
        <dbReference type="ARBA" id="ARBA00022777"/>
    </source>
</evidence>
<dbReference type="Gene3D" id="6.10.340.10">
    <property type="match status" value="1"/>
</dbReference>
<keyword evidence="13" id="KW-1185">Reference proteome</keyword>
<reference evidence="12 13" key="1">
    <citation type="submission" date="2015-03" db="EMBL/GenBank/DDBJ databases">
        <title>Genome assembly of Sandaracinus amylolyticus DSM 53668.</title>
        <authorList>
            <person name="Sharma G."/>
            <person name="Subramanian S."/>
        </authorList>
    </citation>
    <scope>NUCLEOTIDE SEQUENCE [LARGE SCALE GENOMIC DNA]</scope>
    <source>
        <strain evidence="12 13">DSM 53668</strain>
    </source>
</reference>
<dbReference type="PANTHER" id="PTHR44936:SF10">
    <property type="entry name" value="SENSOR PROTEIN RSTB"/>
    <property type="match status" value="1"/>
</dbReference>
<evidence type="ECO:0000256" key="4">
    <source>
        <dbReference type="ARBA" id="ARBA00022475"/>
    </source>
</evidence>
<keyword evidence="4" id="KW-1003">Cell membrane</keyword>
<dbReference type="SMART" id="SM00388">
    <property type="entry name" value="HisKA"/>
    <property type="match status" value="1"/>
</dbReference>
<evidence type="ECO:0000256" key="2">
    <source>
        <dbReference type="ARBA" id="ARBA00004651"/>
    </source>
</evidence>
<dbReference type="Pfam" id="PF02518">
    <property type="entry name" value="HATPase_c"/>
    <property type="match status" value="1"/>
</dbReference>
<dbReference type="SUPFAM" id="SSF158472">
    <property type="entry name" value="HAMP domain-like"/>
    <property type="match status" value="1"/>
</dbReference>
<dbReference type="Pfam" id="PF00512">
    <property type="entry name" value="HisKA"/>
    <property type="match status" value="1"/>
</dbReference>
<dbReference type="InterPro" id="IPR005467">
    <property type="entry name" value="His_kinase_dom"/>
</dbReference>
<dbReference type="Pfam" id="PF00672">
    <property type="entry name" value="HAMP"/>
    <property type="match status" value="1"/>
</dbReference>
<dbReference type="SUPFAM" id="SSF47384">
    <property type="entry name" value="Homodimeric domain of signal transducing histidine kinase"/>
    <property type="match status" value="1"/>
</dbReference>
<keyword evidence="8 12" id="KW-0418">Kinase</keyword>
<dbReference type="KEGG" id="samy:DB32_008684"/>
<dbReference type="InterPro" id="IPR050980">
    <property type="entry name" value="2C_sensor_his_kinase"/>
</dbReference>
<dbReference type="InterPro" id="IPR036890">
    <property type="entry name" value="HATPase_C_sf"/>
</dbReference>
<keyword evidence="6" id="KW-0808">Transferase</keyword>
<dbReference type="GO" id="GO:0005524">
    <property type="term" value="F:ATP binding"/>
    <property type="evidence" value="ECO:0007669"/>
    <property type="project" value="UniProtKB-KW"/>
</dbReference>
<keyword evidence="7" id="KW-0547">Nucleotide-binding</keyword>
<keyword evidence="9" id="KW-0067">ATP-binding</keyword>
<dbReference type="InterPro" id="IPR036097">
    <property type="entry name" value="HisK_dim/P_sf"/>
</dbReference>
<dbReference type="PANTHER" id="PTHR44936">
    <property type="entry name" value="SENSOR PROTEIN CREC"/>
    <property type="match status" value="1"/>
</dbReference>
<dbReference type="PROSITE" id="PS50109">
    <property type="entry name" value="HIS_KIN"/>
    <property type="match status" value="1"/>
</dbReference>
<keyword evidence="4" id="KW-0472">Membrane</keyword>
<dbReference type="RefSeq" id="WP_053238390.1">
    <property type="nucleotide sequence ID" value="NZ_CP011125.1"/>
</dbReference>
<dbReference type="PRINTS" id="PR00344">
    <property type="entry name" value="BCTRLSENSOR"/>
</dbReference>
<evidence type="ECO:0000259" key="11">
    <source>
        <dbReference type="PROSITE" id="PS50885"/>
    </source>
</evidence>
<keyword evidence="12" id="KW-0813">Transport</keyword>
<evidence type="ECO:0000256" key="6">
    <source>
        <dbReference type="ARBA" id="ARBA00022679"/>
    </source>
</evidence>
<evidence type="ECO:0000256" key="3">
    <source>
        <dbReference type="ARBA" id="ARBA00012438"/>
    </source>
</evidence>
<dbReference type="Gene3D" id="1.10.287.130">
    <property type="match status" value="1"/>
</dbReference>
<dbReference type="Proteomes" id="UP000034883">
    <property type="component" value="Chromosome"/>
</dbReference>
<protein>
    <recommendedName>
        <fullName evidence="3">histidine kinase</fullName>
        <ecNumber evidence="3">2.7.13.3</ecNumber>
    </recommendedName>
</protein>
<evidence type="ECO:0000256" key="5">
    <source>
        <dbReference type="ARBA" id="ARBA00022553"/>
    </source>
</evidence>
<organism evidence="12 13">
    <name type="scientific">Sandaracinus amylolyticus</name>
    <dbReference type="NCBI Taxonomy" id="927083"/>
    <lineage>
        <taxon>Bacteria</taxon>
        <taxon>Pseudomonadati</taxon>
        <taxon>Myxococcota</taxon>
        <taxon>Polyangia</taxon>
        <taxon>Polyangiales</taxon>
        <taxon>Sandaracinaceae</taxon>
        <taxon>Sandaracinus</taxon>
    </lineage>
</organism>
<evidence type="ECO:0000256" key="7">
    <source>
        <dbReference type="ARBA" id="ARBA00022741"/>
    </source>
</evidence>
<dbReference type="SUPFAM" id="SSF55874">
    <property type="entry name" value="ATPase domain of HSP90 chaperone/DNA topoisomerase II/histidine kinase"/>
    <property type="match status" value="1"/>
</dbReference>
<dbReference type="CDD" id="cd00082">
    <property type="entry name" value="HisKA"/>
    <property type="match status" value="1"/>
</dbReference>
<dbReference type="SMART" id="SM00387">
    <property type="entry name" value="HATPase_c"/>
    <property type="match status" value="1"/>
</dbReference>
<dbReference type="AlphaFoldDB" id="A0A0F6YPJ1"/>
<sequence>MRLFSRLVVSHAAPVLVITVALAIVLGALGRMTQLVVELGEDELGTLAREGALHEADWNLDLSMRHALARCARGEDEAATEPIERNASILRDRLRGTAPVSQPLYRASVGYLDLADRLLASGVCSPYSAIAELERSELDARITTIWVERLAELHAAARAQEGDVGRLGTSALVVGVLIAAIALALAMWTARRMAAEISEPLAKISRVAQRLSRGDFGESLVAEGPAEIVELAEELERMRVRLAELESLKQGFLASISHELRTPLSKIREALALLMDGACGPLQERQARVVGIARTACEREIRIVTTLLDLSRLRAGAPLRRRGGVSVDDVLANAVAEEGSDARARRVTIDVEREGDSVRTALDEALLERAFANLMRNAVSVSKPGQVVRVTRTIERVDGRSVAVVRVRDEGPGVPDEVRDTLFEPFVTVAVDGSPKALGIGLGLALAREVARAHGGELELDATVDRGACFVMRLPLDGRESAPPRALGGAPLGVLGVPS</sequence>
<evidence type="ECO:0000256" key="9">
    <source>
        <dbReference type="ARBA" id="ARBA00022840"/>
    </source>
</evidence>
<dbReference type="PROSITE" id="PS50885">
    <property type="entry name" value="HAMP"/>
    <property type="match status" value="1"/>
</dbReference>
<keyword evidence="5" id="KW-0597">Phosphoprotein</keyword>
<gene>
    <name evidence="12" type="ORF">DB32_008684</name>
</gene>
<dbReference type="EMBL" id="CP011125">
    <property type="protein sequence ID" value="AKF11535.1"/>
    <property type="molecule type" value="Genomic_DNA"/>
</dbReference>
<dbReference type="CDD" id="cd06225">
    <property type="entry name" value="HAMP"/>
    <property type="match status" value="1"/>
</dbReference>
<dbReference type="GO" id="GO:0005886">
    <property type="term" value="C:plasma membrane"/>
    <property type="evidence" value="ECO:0007669"/>
    <property type="project" value="UniProtKB-SubCell"/>
</dbReference>